<sequence>MSIQIPSRAHLIRTTRIPKSTQRLSIHISSGLKTVESKKLDSSVHPRSSQAVLIRRVDQITSALHSPSETTVRSIPSDPKTCISQDQKKMIGR</sequence>
<gene>
    <name evidence="2" type="ORF">BofuT4_uP097110.1</name>
</gene>
<dbReference type="AlphaFoldDB" id="G2YCV5"/>
<accession>G2YCV5</accession>
<feature type="compositionally biased region" description="Polar residues" evidence="1">
    <location>
        <begin position="65"/>
        <end position="74"/>
    </location>
</feature>
<dbReference type="EMBL" id="FQ790320">
    <property type="protein sequence ID" value="CCD49603.1"/>
    <property type="molecule type" value="Genomic_DNA"/>
</dbReference>
<organism evidence="2 3">
    <name type="scientific">Botryotinia fuckeliana (strain T4)</name>
    <name type="common">Noble rot fungus</name>
    <name type="synonym">Botrytis cinerea</name>
    <dbReference type="NCBI Taxonomy" id="999810"/>
    <lineage>
        <taxon>Eukaryota</taxon>
        <taxon>Fungi</taxon>
        <taxon>Dikarya</taxon>
        <taxon>Ascomycota</taxon>
        <taxon>Pezizomycotina</taxon>
        <taxon>Leotiomycetes</taxon>
        <taxon>Helotiales</taxon>
        <taxon>Sclerotiniaceae</taxon>
        <taxon>Botrytis</taxon>
    </lineage>
</organism>
<protein>
    <submittedName>
        <fullName evidence="2">Uncharacterized protein</fullName>
    </submittedName>
</protein>
<dbReference type="InParanoid" id="G2YCV5"/>
<reference evidence="3" key="1">
    <citation type="journal article" date="2011" name="PLoS Genet.">
        <title>Genomic analysis of the necrotrophic fungal pathogens Sclerotinia sclerotiorum and Botrytis cinerea.</title>
        <authorList>
            <person name="Amselem J."/>
            <person name="Cuomo C.A."/>
            <person name="van Kan J.A."/>
            <person name="Viaud M."/>
            <person name="Benito E.P."/>
            <person name="Couloux A."/>
            <person name="Coutinho P.M."/>
            <person name="de Vries R.P."/>
            <person name="Dyer P.S."/>
            <person name="Fillinger S."/>
            <person name="Fournier E."/>
            <person name="Gout L."/>
            <person name="Hahn M."/>
            <person name="Kohn L."/>
            <person name="Lapalu N."/>
            <person name="Plummer K.M."/>
            <person name="Pradier J.M."/>
            <person name="Quevillon E."/>
            <person name="Sharon A."/>
            <person name="Simon A."/>
            <person name="ten Have A."/>
            <person name="Tudzynski B."/>
            <person name="Tudzynski P."/>
            <person name="Wincker P."/>
            <person name="Andrew M."/>
            <person name="Anthouard V."/>
            <person name="Beever R.E."/>
            <person name="Beffa R."/>
            <person name="Benoit I."/>
            <person name="Bouzid O."/>
            <person name="Brault B."/>
            <person name="Chen Z."/>
            <person name="Choquer M."/>
            <person name="Collemare J."/>
            <person name="Cotton P."/>
            <person name="Danchin E.G."/>
            <person name="Da Silva C."/>
            <person name="Gautier A."/>
            <person name="Giraud C."/>
            <person name="Giraud T."/>
            <person name="Gonzalez C."/>
            <person name="Grossetete S."/>
            <person name="Guldener U."/>
            <person name="Henrissat B."/>
            <person name="Howlett B.J."/>
            <person name="Kodira C."/>
            <person name="Kretschmer M."/>
            <person name="Lappartient A."/>
            <person name="Leroch M."/>
            <person name="Levis C."/>
            <person name="Mauceli E."/>
            <person name="Neuveglise C."/>
            <person name="Oeser B."/>
            <person name="Pearson M."/>
            <person name="Poulain J."/>
            <person name="Poussereau N."/>
            <person name="Quesneville H."/>
            <person name="Rascle C."/>
            <person name="Schumacher J."/>
            <person name="Segurens B."/>
            <person name="Sexton A."/>
            <person name="Silva E."/>
            <person name="Sirven C."/>
            <person name="Soanes D.M."/>
            <person name="Talbot N.J."/>
            <person name="Templeton M."/>
            <person name="Yandava C."/>
            <person name="Yarden O."/>
            <person name="Zeng Q."/>
            <person name="Rollins J.A."/>
            <person name="Lebrun M.H."/>
            <person name="Dickman M."/>
        </authorList>
    </citation>
    <scope>NUCLEOTIDE SEQUENCE [LARGE SCALE GENOMIC DNA]</scope>
    <source>
        <strain evidence="3">T4</strain>
    </source>
</reference>
<dbReference type="Proteomes" id="UP000008177">
    <property type="component" value="Unplaced contigs"/>
</dbReference>
<proteinExistence type="predicted"/>
<evidence type="ECO:0000313" key="2">
    <source>
        <dbReference type="EMBL" id="CCD49603.1"/>
    </source>
</evidence>
<name>G2YCV5_BOTF4</name>
<feature type="region of interest" description="Disordered" evidence="1">
    <location>
        <begin position="65"/>
        <end position="93"/>
    </location>
</feature>
<evidence type="ECO:0000256" key="1">
    <source>
        <dbReference type="SAM" id="MobiDB-lite"/>
    </source>
</evidence>
<evidence type="ECO:0000313" key="3">
    <source>
        <dbReference type="Proteomes" id="UP000008177"/>
    </source>
</evidence>
<dbReference type="HOGENOM" id="CLU_2399422_0_0_1"/>